<dbReference type="SUPFAM" id="SSF51430">
    <property type="entry name" value="NAD(P)-linked oxidoreductase"/>
    <property type="match status" value="1"/>
</dbReference>
<evidence type="ECO:0000256" key="1">
    <source>
        <dbReference type="ARBA" id="ARBA00023002"/>
    </source>
</evidence>
<keyword evidence="8" id="KW-1185">Reference proteome</keyword>
<feature type="site" description="Lowers pKa of active site Tyr" evidence="4">
    <location>
        <position position="107"/>
    </location>
</feature>
<dbReference type="PIRSF" id="PIRSF000097">
    <property type="entry name" value="AKR"/>
    <property type="match status" value="1"/>
</dbReference>
<dbReference type="OMA" id="AWKAMEG"/>
<dbReference type="PANTHER" id="PTHR11732">
    <property type="entry name" value="ALDO/KETO REDUCTASE"/>
    <property type="match status" value="1"/>
</dbReference>
<evidence type="ECO:0000256" key="3">
    <source>
        <dbReference type="PIRSR" id="PIRSR000097-2"/>
    </source>
</evidence>
<dbReference type="EMBL" id="JAGTXO010000042">
    <property type="protein sequence ID" value="KAG8459299.1"/>
    <property type="molecule type" value="Genomic_DNA"/>
</dbReference>
<dbReference type="InterPro" id="IPR023210">
    <property type="entry name" value="NADP_OxRdtase_dom"/>
</dbReference>
<reference evidence="7" key="1">
    <citation type="submission" date="2021-05" db="EMBL/GenBank/DDBJ databases">
        <title>The genome of the haptophyte Pavlova lutheri (Diacronema luteri, Pavlovales) - a model for lipid biosynthesis in eukaryotic algae.</title>
        <authorList>
            <person name="Hulatt C.J."/>
            <person name="Posewitz M.C."/>
        </authorList>
    </citation>
    <scope>NUCLEOTIDE SEQUENCE</scope>
    <source>
        <strain evidence="7">NIVA-4/92</strain>
    </source>
</reference>
<feature type="binding site" evidence="3">
    <location>
        <position position="140"/>
    </location>
    <ligand>
        <name>substrate</name>
    </ligand>
</feature>
<organism evidence="7 8">
    <name type="scientific">Diacronema lutheri</name>
    <name type="common">Unicellular marine alga</name>
    <name type="synonym">Monochrysis lutheri</name>
    <dbReference type="NCBI Taxonomy" id="2081491"/>
    <lineage>
        <taxon>Eukaryota</taxon>
        <taxon>Haptista</taxon>
        <taxon>Haptophyta</taxon>
        <taxon>Pavlovophyceae</taxon>
        <taxon>Pavlovales</taxon>
        <taxon>Pavlovaceae</taxon>
        <taxon>Diacronema</taxon>
    </lineage>
</organism>
<keyword evidence="1" id="KW-0560">Oxidoreductase</keyword>
<dbReference type="InterPro" id="IPR036812">
    <property type="entry name" value="NAD(P)_OxRdtase_dom_sf"/>
</dbReference>
<comment type="caution">
    <text evidence="7">The sequence shown here is derived from an EMBL/GenBank/DDBJ whole genome shotgun (WGS) entry which is preliminary data.</text>
</comment>
<feature type="chain" id="PRO_5035259766" description="NADP-dependent oxidoreductase domain-containing protein" evidence="5">
    <location>
        <begin position="17"/>
        <end position="346"/>
    </location>
</feature>
<feature type="domain" description="NADP-dependent oxidoreductase" evidence="6">
    <location>
        <begin position="45"/>
        <end position="307"/>
    </location>
</feature>
<dbReference type="PROSITE" id="PS00798">
    <property type="entry name" value="ALDOKETO_REDUCTASE_1"/>
    <property type="match status" value="1"/>
</dbReference>
<accession>A0A8J5X8M7</accession>
<dbReference type="PRINTS" id="PR00069">
    <property type="entry name" value="ALDKETRDTASE"/>
</dbReference>
<keyword evidence="5" id="KW-0732">Signal</keyword>
<dbReference type="InterPro" id="IPR020471">
    <property type="entry name" value="AKR"/>
</dbReference>
<evidence type="ECO:0000313" key="8">
    <source>
        <dbReference type="Proteomes" id="UP000751190"/>
    </source>
</evidence>
<sequence>MLLAIACFAALPVAGGRRAMSQLRTCHGDSMPLFKLNDGNLMPAIAFGTWKIEKEDVKKAVHAALEAGYRHIDCASNYANEDAVGEALREALDRGMVKREELYIASKLWNSDHAPEQVPKALQKTLHDLQLTYLDCYYVHWPVTDVSGPELTPSTADTWHAMEGLVTSGKVRSIGVSNFSAKKLSELCLDSRTRIRPAVNQVELHPMHRQDALLARARELGVQMSAYAPLGSRDSTNIFHHTGAALLDHPDVKKTADELGRTPGQVLLRWPVQRGTCAVTKSVSPERIRANVDVLSWELSPEQMDKLGTIEPQVRFISGDLFLNEHGPYKDLSQLWDEDTQSAHPA</sequence>
<dbReference type="InterPro" id="IPR018170">
    <property type="entry name" value="Aldo/ket_reductase_CS"/>
</dbReference>
<dbReference type="GO" id="GO:0016616">
    <property type="term" value="F:oxidoreductase activity, acting on the CH-OH group of donors, NAD or NADP as acceptor"/>
    <property type="evidence" value="ECO:0007669"/>
    <property type="project" value="UniProtKB-ARBA"/>
</dbReference>
<protein>
    <recommendedName>
        <fullName evidence="6">NADP-dependent oxidoreductase domain-containing protein</fullName>
    </recommendedName>
</protein>
<proteinExistence type="predicted"/>
<name>A0A8J5X8M7_DIALT</name>
<evidence type="ECO:0000313" key="7">
    <source>
        <dbReference type="EMBL" id="KAG8459299.1"/>
    </source>
</evidence>
<dbReference type="Gene3D" id="3.20.20.100">
    <property type="entry name" value="NADP-dependent oxidoreductase domain"/>
    <property type="match status" value="1"/>
</dbReference>
<feature type="active site" description="Proton donor" evidence="2">
    <location>
        <position position="78"/>
    </location>
</feature>
<evidence type="ECO:0000259" key="6">
    <source>
        <dbReference type="Pfam" id="PF00248"/>
    </source>
</evidence>
<evidence type="ECO:0000256" key="2">
    <source>
        <dbReference type="PIRSR" id="PIRSR000097-1"/>
    </source>
</evidence>
<dbReference type="OrthoDB" id="416253at2759"/>
<dbReference type="Pfam" id="PF00248">
    <property type="entry name" value="Aldo_ket_red"/>
    <property type="match status" value="1"/>
</dbReference>
<evidence type="ECO:0000256" key="5">
    <source>
        <dbReference type="SAM" id="SignalP"/>
    </source>
</evidence>
<dbReference type="FunFam" id="3.20.20.100:FF:000002">
    <property type="entry name" value="2,5-diketo-D-gluconic acid reductase A"/>
    <property type="match status" value="1"/>
</dbReference>
<gene>
    <name evidence="7" type="ORF">KFE25_014144</name>
</gene>
<evidence type="ECO:0000256" key="4">
    <source>
        <dbReference type="PIRSR" id="PIRSR000097-3"/>
    </source>
</evidence>
<feature type="signal peptide" evidence="5">
    <location>
        <begin position="1"/>
        <end position="16"/>
    </location>
</feature>
<dbReference type="PROSITE" id="PS00062">
    <property type="entry name" value="ALDOKETO_REDUCTASE_2"/>
    <property type="match status" value="1"/>
</dbReference>
<dbReference type="Proteomes" id="UP000751190">
    <property type="component" value="Unassembled WGS sequence"/>
</dbReference>
<dbReference type="AlphaFoldDB" id="A0A8J5X8M7"/>